<dbReference type="Proteomes" id="UP000265520">
    <property type="component" value="Unassembled WGS sequence"/>
</dbReference>
<accession>A0A392MFV0</accession>
<dbReference type="AlphaFoldDB" id="A0A392MFV0"/>
<sequence>MWKNLHHGLPTNSLCAGGEELEGRILQDCSVVKPVWYSFRTCLSQNFFDQGVNERVECNIASRVGLDERNQVVFNKI</sequence>
<keyword evidence="2" id="KW-1185">Reference proteome</keyword>
<dbReference type="EMBL" id="LXQA010007960">
    <property type="protein sequence ID" value="MCH85134.1"/>
    <property type="molecule type" value="Genomic_DNA"/>
</dbReference>
<organism evidence="1 2">
    <name type="scientific">Trifolium medium</name>
    <dbReference type="NCBI Taxonomy" id="97028"/>
    <lineage>
        <taxon>Eukaryota</taxon>
        <taxon>Viridiplantae</taxon>
        <taxon>Streptophyta</taxon>
        <taxon>Embryophyta</taxon>
        <taxon>Tracheophyta</taxon>
        <taxon>Spermatophyta</taxon>
        <taxon>Magnoliopsida</taxon>
        <taxon>eudicotyledons</taxon>
        <taxon>Gunneridae</taxon>
        <taxon>Pentapetalae</taxon>
        <taxon>rosids</taxon>
        <taxon>fabids</taxon>
        <taxon>Fabales</taxon>
        <taxon>Fabaceae</taxon>
        <taxon>Papilionoideae</taxon>
        <taxon>50 kb inversion clade</taxon>
        <taxon>NPAAA clade</taxon>
        <taxon>Hologalegina</taxon>
        <taxon>IRL clade</taxon>
        <taxon>Trifolieae</taxon>
        <taxon>Trifolium</taxon>
    </lineage>
</organism>
<evidence type="ECO:0000313" key="1">
    <source>
        <dbReference type="EMBL" id="MCH85134.1"/>
    </source>
</evidence>
<proteinExistence type="predicted"/>
<gene>
    <name evidence="1" type="ORF">A2U01_0005976</name>
</gene>
<reference evidence="1 2" key="1">
    <citation type="journal article" date="2018" name="Front. Plant Sci.">
        <title>Red Clover (Trifolium pratense) and Zigzag Clover (T. medium) - A Picture of Genomic Similarities and Differences.</title>
        <authorList>
            <person name="Dluhosova J."/>
            <person name="Istvanek J."/>
            <person name="Nedelnik J."/>
            <person name="Repkova J."/>
        </authorList>
    </citation>
    <scope>NUCLEOTIDE SEQUENCE [LARGE SCALE GENOMIC DNA]</scope>
    <source>
        <strain evidence="2">cv. 10/8</strain>
        <tissue evidence="1">Leaf</tissue>
    </source>
</reference>
<evidence type="ECO:0000313" key="2">
    <source>
        <dbReference type="Proteomes" id="UP000265520"/>
    </source>
</evidence>
<protein>
    <submittedName>
        <fullName evidence="1">Uncharacterized protein</fullName>
    </submittedName>
</protein>
<name>A0A392MFV0_9FABA</name>
<comment type="caution">
    <text evidence="1">The sequence shown here is derived from an EMBL/GenBank/DDBJ whole genome shotgun (WGS) entry which is preliminary data.</text>
</comment>